<dbReference type="InterPro" id="IPR036052">
    <property type="entry name" value="TrpB-like_PALP_sf"/>
</dbReference>
<keyword evidence="2" id="KW-1185">Reference proteome</keyword>
<dbReference type="SUPFAM" id="SSF53686">
    <property type="entry name" value="Tryptophan synthase beta subunit-like PLP-dependent enzymes"/>
    <property type="match status" value="1"/>
</dbReference>
<evidence type="ECO:0000313" key="2">
    <source>
        <dbReference type="Proteomes" id="UP000824366"/>
    </source>
</evidence>
<name>A0ABN6D6X6_9BURK</name>
<dbReference type="Gene3D" id="3.40.50.1100">
    <property type="match status" value="1"/>
</dbReference>
<dbReference type="Proteomes" id="UP000824366">
    <property type="component" value="Chromosome"/>
</dbReference>
<sequence>MCAYWAPHKVSKHSRFKGKPNTAVAQALFNKQAGSKRPVTKTGAGQWGASLSFTGSLHDLHVASLSNKTVRGRSVRTKIPDHPGSLGMGFLWQWNSRYSVRTWDWASGQLR</sequence>
<protein>
    <submittedName>
        <fullName evidence="1">Uncharacterized protein</fullName>
    </submittedName>
</protein>
<evidence type="ECO:0000313" key="1">
    <source>
        <dbReference type="EMBL" id="BCO27777.1"/>
    </source>
</evidence>
<dbReference type="EMBL" id="AP024238">
    <property type="protein sequence ID" value="BCO27777.1"/>
    <property type="molecule type" value="Genomic_DNA"/>
</dbReference>
<reference evidence="1 2" key="1">
    <citation type="journal article" date="2021" name="Microbiol. Spectr.">
        <title>A Single Bacterium Capable of Oxidation and Reduction of Iron at Circumneutral pH.</title>
        <authorList>
            <person name="Kato S."/>
            <person name="Ohkuma M."/>
        </authorList>
    </citation>
    <scope>NUCLEOTIDE SEQUENCE [LARGE SCALE GENOMIC DNA]</scope>
    <source>
        <strain evidence="1 2">MIZ03</strain>
    </source>
</reference>
<accession>A0ABN6D6X6</accession>
<gene>
    <name evidence="1" type="ORF">MIZ03_2666</name>
</gene>
<organism evidence="1 2">
    <name type="scientific">Rhodoferax lithotrophicus</name>
    <dbReference type="NCBI Taxonomy" id="2798804"/>
    <lineage>
        <taxon>Bacteria</taxon>
        <taxon>Pseudomonadati</taxon>
        <taxon>Pseudomonadota</taxon>
        <taxon>Betaproteobacteria</taxon>
        <taxon>Burkholderiales</taxon>
        <taxon>Comamonadaceae</taxon>
        <taxon>Rhodoferax</taxon>
    </lineage>
</organism>
<proteinExistence type="predicted"/>